<feature type="binding site" evidence="2">
    <location>
        <position position="221"/>
    </location>
    <ligand>
        <name>substrate</name>
    </ligand>
</feature>
<name>A0AAD1EMW7_9MICO</name>
<dbReference type="Gene3D" id="3.30.1360.120">
    <property type="entry name" value="Probable tRNA modification gtpase trme, domain 1"/>
    <property type="match status" value="1"/>
</dbReference>
<dbReference type="SUPFAM" id="SSF103025">
    <property type="entry name" value="Folate-binding domain"/>
    <property type="match status" value="1"/>
</dbReference>
<feature type="domain" description="GCVT N-terminal" evidence="4">
    <location>
        <begin position="61"/>
        <end position="175"/>
    </location>
</feature>
<protein>
    <submittedName>
        <fullName evidence="6">Folate-binding protein</fullName>
    </submittedName>
</protein>
<dbReference type="KEGG" id="ria:C7V51_08650"/>
<feature type="domain" description="Aminomethyltransferase C-terminal" evidence="5">
    <location>
        <begin position="305"/>
        <end position="378"/>
    </location>
</feature>
<evidence type="ECO:0000259" key="5">
    <source>
        <dbReference type="Pfam" id="PF08669"/>
    </source>
</evidence>
<sequence length="405" mass="42887">MTTYFGHGILPPSARGSAPTRQDGSPVSTDVLSPLLSAAGAVAGTSAAEPGVAAHYGEPFREQRALAAGTALVDLSGRGVVTVTGPDRLTWLDSLTSQAVSRLSPGSCAETLLLDPSGRIEHVIRLVDDGETTWLLLDRDETAGLAAWLDRMRFLLRVEVSERTEEFATLAVFGEGAALAFVLGLGEASIAWRDPWAQVQPGGWQYALIAEHPAASWNLCEILVPRAVLDGLDGRAAAAGVTLAGADALEALRIAAWRPRHATEVDERSLPHELDLLRSSVHLAKGCYRGQETVAKVHNLGHPPRRLVLLQLDGSDSVLPRHGDIVTAHKGGELVEVGTVTSSAWHYEDGPIALAVIKRTVPIELELTVIVGDARVAAAQEVVVPPEAGAEADVPRLPRLGSTTR</sequence>
<reference evidence="6 7" key="1">
    <citation type="submission" date="2018-03" db="EMBL/GenBank/DDBJ databases">
        <title>Bacteriophage NCPPB3778 and a type I-E CRISPR drive the evolution of the US Biological Select Agent, Rathayibacter toxicus.</title>
        <authorList>
            <person name="Davis E.W.II."/>
            <person name="Tabima J.F."/>
            <person name="Weisberg A.J."/>
            <person name="Dantas Lopes L."/>
            <person name="Wiseman M.S."/>
            <person name="Wiseman M.S."/>
            <person name="Pupko T."/>
            <person name="Belcher M.S."/>
            <person name="Sechler A.J."/>
            <person name="Tancos M.A."/>
            <person name="Schroeder B.K."/>
            <person name="Murray T.D."/>
            <person name="Luster D.G."/>
            <person name="Schneider W.L."/>
            <person name="Rogers E."/>
            <person name="Andreote F.D."/>
            <person name="Grunwald N.J."/>
            <person name="Putnam M.L."/>
            <person name="Chang J.H."/>
        </authorList>
    </citation>
    <scope>NUCLEOTIDE SEQUENCE [LARGE SCALE GENOMIC DNA]</scope>
    <source>
        <strain evidence="6 7">NCCPB 2253</strain>
    </source>
</reference>
<dbReference type="EMBL" id="CP028130">
    <property type="protein sequence ID" value="AZZ55934.1"/>
    <property type="molecule type" value="Genomic_DNA"/>
</dbReference>
<dbReference type="InterPro" id="IPR027266">
    <property type="entry name" value="TrmE/GcvT-like"/>
</dbReference>
<dbReference type="InterPro" id="IPR013977">
    <property type="entry name" value="GcvT_C"/>
</dbReference>
<dbReference type="GO" id="GO:0016226">
    <property type="term" value="P:iron-sulfur cluster assembly"/>
    <property type="evidence" value="ECO:0007669"/>
    <property type="project" value="TreeGrafter"/>
</dbReference>
<dbReference type="PANTHER" id="PTHR22602:SF0">
    <property type="entry name" value="TRANSFERASE CAF17, MITOCHONDRIAL-RELATED"/>
    <property type="match status" value="1"/>
</dbReference>
<accession>A0AAD1EMW7</accession>
<feature type="region of interest" description="Disordered" evidence="3">
    <location>
        <begin position="1"/>
        <end position="29"/>
    </location>
</feature>
<dbReference type="InterPro" id="IPR017703">
    <property type="entry name" value="YgfZ/GCV_T_CS"/>
</dbReference>
<evidence type="ECO:0000256" key="2">
    <source>
        <dbReference type="PIRSR" id="PIRSR006487-1"/>
    </source>
</evidence>
<dbReference type="InterPro" id="IPR029043">
    <property type="entry name" value="GcvT/YgfZ_C"/>
</dbReference>
<dbReference type="Pfam" id="PF01571">
    <property type="entry name" value="GCV_T"/>
    <property type="match status" value="1"/>
</dbReference>
<dbReference type="SUPFAM" id="SSF101790">
    <property type="entry name" value="Aminomethyltransferase beta-barrel domain"/>
    <property type="match status" value="1"/>
</dbReference>
<dbReference type="PANTHER" id="PTHR22602">
    <property type="entry name" value="TRANSFERASE CAF17, MITOCHONDRIAL-RELATED"/>
    <property type="match status" value="1"/>
</dbReference>
<dbReference type="InterPro" id="IPR045179">
    <property type="entry name" value="YgfZ/GcvT"/>
</dbReference>
<dbReference type="InterPro" id="IPR006222">
    <property type="entry name" value="GCVT_N"/>
</dbReference>
<evidence type="ECO:0000259" key="4">
    <source>
        <dbReference type="Pfam" id="PF01571"/>
    </source>
</evidence>
<proteinExistence type="predicted"/>
<keyword evidence="1" id="KW-0809">Transit peptide</keyword>
<feature type="compositionally biased region" description="Polar residues" evidence="3">
    <location>
        <begin position="19"/>
        <end position="29"/>
    </location>
</feature>
<dbReference type="NCBIfam" id="TIGR03317">
    <property type="entry name" value="ygfZ_signature"/>
    <property type="match status" value="1"/>
</dbReference>
<dbReference type="AlphaFoldDB" id="A0AAD1EMW7"/>
<dbReference type="Pfam" id="PF08669">
    <property type="entry name" value="GCV_T_C"/>
    <property type="match status" value="1"/>
</dbReference>
<evidence type="ECO:0000256" key="3">
    <source>
        <dbReference type="SAM" id="MobiDB-lite"/>
    </source>
</evidence>
<dbReference type="Proteomes" id="UP000283946">
    <property type="component" value="Chromosome"/>
</dbReference>
<dbReference type="PIRSF" id="PIRSF006487">
    <property type="entry name" value="GcvT"/>
    <property type="match status" value="1"/>
</dbReference>
<gene>
    <name evidence="6" type="ORF">C7V51_08650</name>
</gene>
<evidence type="ECO:0000313" key="7">
    <source>
        <dbReference type="Proteomes" id="UP000283946"/>
    </source>
</evidence>
<organism evidence="6 7">
    <name type="scientific">Rathayibacter iranicus</name>
    <dbReference type="NCBI Taxonomy" id="59737"/>
    <lineage>
        <taxon>Bacteria</taxon>
        <taxon>Bacillati</taxon>
        <taxon>Actinomycetota</taxon>
        <taxon>Actinomycetes</taxon>
        <taxon>Micrococcales</taxon>
        <taxon>Microbacteriaceae</taxon>
        <taxon>Rathayibacter</taxon>
    </lineage>
</organism>
<evidence type="ECO:0000313" key="6">
    <source>
        <dbReference type="EMBL" id="AZZ55934.1"/>
    </source>
</evidence>
<evidence type="ECO:0000256" key="1">
    <source>
        <dbReference type="ARBA" id="ARBA00022946"/>
    </source>
</evidence>